<organism evidence="1 2">
    <name type="scientific">Candidatus Dojkabacteria bacterium</name>
    <dbReference type="NCBI Taxonomy" id="2099670"/>
    <lineage>
        <taxon>Bacteria</taxon>
        <taxon>Candidatus Dojkabacteria</taxon>
    </lineage>
</organism>
<evidence type="ECO:0000313" key="1">
    <source>
        <dbReference type="EMBL" id="NLD25645.1"/>
    </source>
</evidence>
<protein>
    <submittedName>
        <fullName evidence="1">Uncharacterized protein</fullName>
    </submittedName>
</protein>
<evidence type="ECO:0000313" key="2">
    <source>
        <dbReference type="Proteomes" id="UP000545876"/>
    </source>
</evidence>
<gene>
    <name evidence="1" type="ORF">GX656_03365</name>
</gene>
<dbReference type="Proteomes" id="UP000545876">
    <property type="component" value="Unassembled WGS sequence"/>
</dbReference>
<feature type="non-terminal residue" evidence="1">
    <location>
        <position position="1"/>
    </location>
</feature>
<dbReference type="AlphaFoldDB" id="A0A847D133"/>
<comment type="caution">
    <text evidence="1">The sequence shown here is derived from an EMBL/GenBank/DDBJ whole genome shotgun (WGS) entry which is preliminary data.</text>
</comment>
<sequence length="395" mass="40895">PDTGSTVELLVCKTNAMSSGACTGGNWCTSTAVASNPTCSYSIPTPTADGSYDAWVFVVDQFNLGASGTGTKQGSESDFTVNNVAPVVSSVTLNGGSAITLTESTTTAVSMTASVTDNNGCRNLGNTADEISSVKGYLYRSGITYTGCDTAGEANGNNCYPELTCSAGTCTNGVTTYSCSADVQYYADPTDLSYLLCNYSLCYYPDLDLYLAFSFNYFLENWLTTFNAIDNNSTSGNATLGTGVELNSLIGFTTQSLIDYGSLSAGGSNDPLNKTTVITPTGNAPFNVNISGTKLCTDYSTCSTSGKTPIDIAQQKYSLATGTSYASSTALSATPTKALIGVPKINNGTVTTKTIWWGVSIPIGTVSGIYNGLNTITVIGEGVISYGGICEKCAN</sequence>
<accession>A0A847D133</accession>
<reference evidence="1 2" key="1">
    <citation type="journal article" date="2020" name="Biotechnol. Biofuels">
        <title>New insights from the biogas microbiome by comprehensive genome-resolved metagenomics of nearly 1600 species originating from multiple anaerobic digesters.</title>
        <authorList>
            <person name="Campanaro S."/>
            <person name="Treu L."/>
            <person name="Rodriguez-R L.M."/>
            <person name="Kovalovszki A."/>
            <person name="Ziels R.M."/>
            <person name="Maus I."/>
            <person name="Zhu X."/>
            <person name="Kougias P.G."/>
            <person name="Basile A."/>
            <person name="Luo G."/>
            <person name="Schluter A."/>
            <person name="Konstantinidis K.T."/>
            <person name="Angelidaki I."/>
        </authorList>
    </citation>
    <scope>NUCLEOTIDE SEQUENCE [LARGE SCALE GENOMIC DNA]</scope>
    <source>
        <strain evidence="1">AS06rmzACSIP_65</strain>
    </source>
</reference>
<name>A0A847D133_9BACT</name>
<proteinExistence type="predicted"/>
<dbReference type="EMBL" id="JAAZBX010000014">
    <property type="protein sequence ID" value="NLD25645.1"/>
    <property type="molecule type" value="Genomic_DNA"/>
</dbReference>